<organism evidence="4">
    <name type="scientific">Aerophobetes bacterium</name>
    <dbReference type="NCBI Taxonomy" id="2030807"/>
    <lineage>
        <taxon>Bacteria</taxon>
        <taxon>Candidatus Aerophobota</taxon>
    </lineage>
</organism>
<dbReference type="SUPFAM" id="SSF53850">
    <property type="entry name" value="Periplasmic binding protein-like II"/>
    <property type="match status" value="1"/>
</dbReference>
<sequence length="434" mass="49529">MIPLRKSFKIHWQIGIVLGLCLVFVIGLSTFSLAEKTTITALIGPDTTGFDHTVVNLFEKENPNIHVELIEGPHSTDAREEMYIRASEAKESPYDLVWCDIIWIPPLAAKGYLLPLDNYLDINQLYAQHFKATVDGSVWKGKVYRVPAMSDAGLIYYRKDLLAKGGFSPPETFDDLISTAQKLQDPARGLWGFVFQGAEYEGLDCFYLEWLWGNGGYYYDPKTRKVGIDSPEGIGATKLLVDLIYKYKITPKDVLVFKEEESRHFFQNGKSVFLRNWPYVWILANKPDVPVAGKIGAKPEVHAPGQKPYATQGGWGFAISKFIESEKIPAAVKFARYHASYKIQKLSVKIAGRDASMRAIYYDPEVLKWNPHFAWLRDVLEHTRWRPATPIWPELSDIMAKYLHKAMIKELTPEEANKEMAKEARRAVKEYWGE</sequence>
<reference evidence="4" key="1">
    <citation type="journal article" date="2020" name="mSystems">
        <title>Genome- and Community-Level Interaction Insights into Carbon Utilization and Element Cycling Functions of Hydrothermarchaeota in Hydrothermal Sediment.</title>
        <authorList>
            <person name="Zhou Z."/>
            <person name="Liu Y."/>
            <person name="Xu W."/>
            <person name="Pan J."/>
            <person name="Luo Z.H."/>
            <person name="Li M."/>
        </authorList>
    </citation>
    <scope>NUCLEOTIDE SEQUENCE [LARGE SCALE GENOMIC DNA]</scope>
    <source>
        <strain evidence="4">HyVt-219</strain>
    </source>
</reference>
<dbReference type="Pfam" id="PF01547">
    <property type="entry name" value="SBP_bac_1"/>
    <property type="match status" value="1"/>
</dbReference>
<dbReference type="PANTHER" id="PTHR30061:SF50">
    <property type="entry name" value="MALTOSE_MALTODEXTRIN-BINDING PERIPLASMIC PROTEIN"/>
    <property type="match status" value="1"/>
</dbReference>
<proteinExistence type="inferred from homology"/>
<dbReference type="Proteomes" id="UP000885660">
    <property type="component" value="Unassembled WGS sequence"/>
</dbReference>
<dbReference type="GO" id="GO:1901982">
    <property type="term" value="F:maltose binding"/>
    <property type="evidence" value="ECO:0007669"/>
    <property type="project" value="TreeGrafter"/>
</dbReference>
<dbReference type="CDD" id="cd14750">
    <property type="entry name" value="PBP2_TMBP"/>
    <property type="match status" value="1"/>
</dbReference>
<dbReference type="Gene3D" id="3.40.190.10">
    <property type="entry name" value="Periplasmic binding protein-like II"/>
    <property type="match status" value="2"/>
</dbReference>
<evidence type="ECO:0000256" key="2">
    <source>
        <dbReference type="ARBA" id="ARBA00022448"/>
    </source>
</evidence>
<dbReference type="GO" id="GO:0042956">
    <property type="term" value="P:maltodextrin transmembrane transport"/>
    <property type="evidence" value="ECO:0007669"/>
    <property type="project" value="TreeGrafter"/>
</dbReference>
<evidence type="ECO:0000256" key="1">
    <source>
        <dbReference type="ARBA" id="ARBA00008520"/>
    </source>
</evidence>
<dbReference type="EMBL" id="DRBC01000454">
    <property type="protein sequence ID" value="HDN85580.1"/>
    <property type="molecule type" value="Genomic_DNA"/>
</dbReference>
<gene>
    <name evidence="4" type="ORF">ENG47_07500</name>
</gene>
<keyword evidence="3" id="KW-0732">Signal</keyword>
<dbReference type="InterPro" id="IPR006059">
    <property type="entry name" value="SBP"/>
</dbReference>
<evidence type="ECO:0000256" key="3">
    <source>
        <dbReference type="ARBA" id="ARBA00022729"/>
    </source>
</evidence>
<dbReference type="AlphaFoldDB" id="A0A7V0N0R0"/>
<protein>
    <submittedName>
        <fullName evidence="4">ABC transporter substrate-binding protein</fullName>
    </submittedName>
</protein>
<comment type="similarity">
    <text evidence="1">Belongs to the bacterial solute-binding protein 1 family.</text>
</comment>
<keyword evidence="2" id="KW-0813">Transport</keyword>
<name>A0A7V0N0R0_UNCAE</name>
<dbReference type="GO" id="GO:0015768">
    <property type="term" value="P:maltose transport"/>
    <property type="evidence" value="ECO:0007669"/>
    <property type="project" value="TreeGrafter"/>
</dbReference>
<accession>A0A7V0N0R0</accession>
<dbReference type="PANTHER" id="PTHR30061">
    <property type="entry name" value="MALTOSE-BINDING PERIPLASMIC PROTEIN"/>
    <property type="match status" value="1"/>
</dbReference>
<comment type="caution">
    <text evidence="4">The sequence shown here is derived from an EMBL/GenBank/DDBJ whole genome shotgun (WGS) entry which is preliminary data.</text>
</comment>
<evidence type="ECO:0000313" key="4">
    <source>
        <dbReference type="EMBL" id="HDN85580.1"/>
    </source>
</evidence>
<dbReference type="GO" id="GO:0055052">
    <property type="term" value="C:ATP-binding cassette (ABC) transporter complex, substrate-binding subunit-containing"/>
    <property type="evidence" value="ECO:0007669"/>
    <property type="project" value="TreeGrafter"/>
</dbReference>